<dbReference type="GO" id="GO:0003676">
    <property type="term" value="F:nucleic acid binding"/>
    <property type="evidence" value="ECO:0007669"/>
    <property type="project" value="InterPro"/>
</dbReference>
<organism evidence="2 3">
    <name type="scientific">Araneus ventricosus</name>
    <name type="common">Orbweaver spider</name>
    <name type="synonym">Epeira ventricosa</name>
    <dbReference type="NCBI Taxonomy" id="182803"/>
    <lineage>
        <taxon>Eukaryota</taxon>
        <taxon>Metazoa</taxon>
        <taxon>Ecdysozoa</taxon>
        <taxon>Arthropoda</taxon>
        <taxon>Chelicerata</taxon>
        <taxon>Arachnida</taxon>
        <taxon>Araneae</taxon>
        <taxon>Araneomorphae</taxon>
        <taxon>Entelegynae</taxon>
        <taxon>Araneoidea</taxon>
        <taxon>Araneidae</taxon>
        <taxon>Araneus</taxon>
    </lineage>
</organism>
<dbReference type="OrthoDB" id="9971063at2759"/>
<proteinExistence type="predicted"/>
<dbReference type="PANTHER" id="PTHR47326:SF1">
    <property type="entry name" value="HTH PSQ-TYPE DOMAIN-CONTAINING PROTEIN"/>
    <property type="match status" value="1"/>
</dbReference>
<keyword evidence="3" id="KW-1185">Reference proteome</keyword>
<evidence type="ECO:0000313" key="2">
    <source>
        <dbReference type="EMBL" id="GBL86765.1"/>
    </source>
</evidence>
<dbReference type="AlphaFoldDB" id="A0A4Y2B628"/>
<dbReference type="PANTHER" id="PTHR47326">
    <property type="entry name" value="TRANSPOSABLE ELEMENT TC3 TRANSPOSASE-LIKE PROTEIN"/>
    <property type="match status" value="1"/>
</dbReference>
<name>A0A4Y2B628_ARAVE</name>
<dbReference type="Proteomes" id="UP000499080">
    <property type="component" value="Unassembled WGS sequence"/>
</dbReference>
<evidence type="ECO:0000256" key="1">
    <source>
        <dbReference type="SAM" id="MobiDB-lite"/>
    </source>
</evidence>
<evidence type="ECO:0008006" key="4">
    <source>
        <dbReference type="Google" id="ProtNLM"/>
    </source>
</evidence>
<feature type="region of interest" description="Disordered" evidence="1">
    <location>
        <begin position="110"/>
        <end position="130"/>
    </location>
</feature>
<feature type="compositionally biased region" description="Polar residues" evidence="1">
    <location>
        <begin position="114"/>
        <end position="130"/>
    </location>
</feature>
<comment type="caution">
    <text evidence="2">The sequence shown here is derived from an EMBL/GenBank/DDBJ whole genome shotgun (WGS) entry which is preliminary data.</text>
</comment>
<protein>
    <recommendedName>
        <fullName evidence="4">Tc1-like transposase DDE domain-containing protein</fullName>
    </recommendedName>
</protein>
<evidence type="ECO:0000313" key="3">
    <source>
        <dbReference type="Proteomes" id="UP000499080"/>
    </source>
</evidence>
<reference evidence="2 3" key="1">
    <citation type="journal article" date="2019" name="Sci. Rep.">
        <title>Orb-weaving spider Araneus ventricosus genome elucidates the spidroin gene catalogue.</title>
        <authorList>
            <person name="Kono N."/>
            <person name="Nakamura H."/>
            <person name="Ohtoshi R."/>
            <person name="Moran D.A.P."/>
            <person name="Shinohara A."/>
            <person name="Yoshida Y."/>
            <person name="Fujiwara M."/>
            <person name="Mori M."/>
            <person name="Tomita M."/>
            <person name="Arakawa K."/>
        </authorList>
    </citation>
    <scope>NUCLEOTIDE SEQUENCE [LARGE SCALE GENOMIC DNA]</scope>
</reference>
<gene>
    <name evidence="2" type="ORF">AVEN_96006_1</name>
</gene>
<dbReference type="Gene3D" id="3.30.420.10">
    <property type="entry name" value="Ribonuclease H-like superfamily/Ribonuclease H"/>
    <property type="match status" value="1"/>
</dbReference>
<dbReference type="EMBL" id="BGPR01000050">
    <property type="protein sequence ID" value="GBL86765.1"/>
    <property type="molecule type" value="Genomic_DNA"/>
</dbReference>
<dbReference type="InterPro" id="IPR036397">
    <property type="entry name" value="RNaseH_sf"/>
</dbReference>
<accession>A0A4Y2B628</accession>
<sequence length="130" mass="14499">MVSATISSKGIIGLFFREQKINASKYLGILDEFVTIHYALDDHWNASWSLQDGACPHRTPAVFHFLSEHFSDRVITLDYDKHTGSGMAWPPYSPDLTPCDFFFGGGPGRPGIPTNSRNNCGTQTTHQYSM</sequence>